<dbReference type="CDD" id="cd06558">
    <property type="entry name" value="crotonase-like"/>
    <property type="match status" value="1"/>
</dbReference>
<dbReference type="Pfam" id="PF00378">
    <property type="entry name" value="ECH_1"/>
    <property type="match status" value="1"/>
</dbReference>
<dbReference type="RefSeq" id="WP_094942783.1">
    <property type="nucleotide sequence ID" value="NZ_NOKQ01000204.1"/>
</dbReference>
<dbReference type="SUPFAM" id="SSF52096">
    <property type="entry name" value="ClpP/crotonase"/>
    <property type="match status" value="1"/>
</dbReference>
<protein>
    <submittedName>
        <fullName evidence="2">Enoyl-CoA hydratase</fullName>
        <ecNumber evidence="2">4.2.1.17</ecNumber>
    </submittedName>
</protein>
<organism evidence="2 3">
    <name type="scientific">Tetzosporium hominis</name>
    <dbReference type="NCBI Taxonomy" id="2020506"/>
    <lineage>
        <taxon>Bacteria</taxon>
        <taxon>Bacillati</taxon>
        <taxon>Bacillota</taxon>
        <taxon>Bacilli</taxon>
        <taxon>Bacillales</taxon>
        <taxon>Caryophanaceae</taxon>
        <taxon>Tetzosporium</taxon>
    </lineage>
</organism>
<dbReference type="GO" id="GO:0004300">
    <property type="term" value="F:enoyl-CoA hydratase activity"/>
    <property type="evidence" value="ECO:0007669"/>
    <property type="project" value="UniProtKB-EC"/>
</dbReference>
<dbReference type="PANTHER" id="PTHR43684">
    <property type="match status" value="1"/>
</dbReference>
<sequence length="271" mass="30283">MFNTITYNVEESIATISLNRPDALNAFNEQMMHELIQAYKEADQSDAVRVVILTAQGRAFCAGMDLSSGDDVFASEESLEEFRDTGGRVSLEVYKVKKPVIAAVNGAAVGIGATMLLPTDIRIFSETSKVGFVFGKRGIGPEATSGYFLPRLVGMSKALEWVYTGRMIYPEELLSSGLANYVVEDAYEKAHSLAKEIIENTSPVSNSFTRQLFYKMWEADHPEDSHLIESKFLYWASREKDVKEGIASFKEKRHPNFPLTTSDLPDFFKES</sequence>
<dbReference type="InterPro" id="IPR029045">
    <property type="entry name" value="ClpP/crotonase-like_dom_sf"/>
</dbReference>
<gene>
    <name evidence="2" type="ORF">CF394_07815</name>
</gene>
<proteinExistence type="inferred from homology"/>
<accession>A0A264W3H8</accession>
<dbReference type="InterPro" id="IPR051053">
    <property type="entry name" value="ECH/Chromodomain_protein"/>
</dbReference>
<dbReference type="InterPro" id="IPR001753">
    <property type="entry name" value="Enoyl-CoA_hydra/iso"/>
</dbReference>
<dbReference type="PANTHER" id="PTHR43684:SF4">
    <property type="entry name" value="ENOYL-COA HYDRATASE_ISOMERASE FAMILY PROTEIN (AFU_ORTHOLOGUE AFUA_1G01890)"/>
    <property type="match status" value="1"/>
</dbReference>
<dbReference type="OrthoDB" id="9775794at2"/>
<dbReference type="EMBL" id="NOKQ01000204">
    <property type="protein sequence ID" value="OZS78130.1"/>
    <property type="molecule type" value="Genomic_DNA"/>
</dbReference>
<dbReference type="AlphaFoldDB" id="A0A264W3H8"/>
<reference evidence="2 3" key="1">
    <citation type="submission" date="2017-07" db="EMBL/GenBank/DDBJ databases">
        <title>Tetzosporium hominis gen.nov. sp.nov.</title>
        <authorList>
            <person name="Tetz G."/>
            <person name="Tetz V."/>
        </authorList>
    </citation>
    <scope>NUCLEOTIDE SEQUENCE [LARGE SCALE GENOMIC DNA]</scope>
    <source>
        <strain evidence="2 3">VT-49</strain>
    </source>
</reference>
<dbReference type="Proteomes" id="UP000217065">
    <property type="component" value="Unassembled WGS sequence"/>
</dbReference>
<keyword evidence="3" id="KW-1185">Reference proteome</keyword>
<dbReference type="EC" id="4.2.1.17" evidence="2"/>
<evidence type="ECO:0000256" key="1">
    <source>
        <dbReference type="ARBA" id="ARBA00005254"/>
    </source>
</evidence>
<evidence type="ECO:0000313" key="3">
    <source>
        <dbReference type="Proteomes" id="UP000217065"/>
    </source>
</evidence>
<name>A0A264W3H8_9BACL</name>
<comment type="caution">
    <text evidence="2">The sequence shown here is derived from an EMBL/GenBank/DDBJ whole genome shotgun (WGS) entry which is preliminary data.</text>
</comment>
<dbReference type="NCBIfam" id="NF006109">
    <property type="entry name" value="PRK08260.1"/>
    <property type="match status" value="1"/>
</dbReference>
<dbReference type="Gene3D" id="3.90.226.10">
    <property type="entry name" value="2-enoyl-CoA Hydratase, Chain A, domain 1"/>
    <property type="match status" value="1"/>
</dbReference>
<evidence type="ECO:0000313" key="2">
    <source>
        <dbReference type="EMBL" id="OZS78130.1"/>
    </source>
</evidence>
<comment type="similarity">
    <text evidence="1">Belongs to the enoyl-CoA hydratase/isomerase family.</text>
</comment>
<keyword evidence="2" id="KW-0456">Lyase</keyword>